<reference evidence="4 5" key="1">
    <citation type="submission" date="2016-02" db="EMBL/GenBank/DDBJ databases">
        <title>Draft Genome for Tepidibacillus decaturensis nov. sp. Strain Z9, an Anaerobic, Moderately Thermophilic and Heterotrophic Bacterium from Deep Subsurface of the Illinois Basin, USA.</title>
        <authorList>
            <person name="Dong Y."/>
            <person name="Chang J.Y."/>
            <person name="Sanford R."/>
            <person name="Fouke B.W."/>
        </authorList>
    </citation>
    <scope>NUCLEOTIDE SEQUENCE [LARGE SCALE GENOMIC DNA]</scope>
    <source>
        <strain evidence="4 5">Z9</strain>
    </source>
</reference>
<dbReference type="CDD" id="cd14745">
    <property type="entry name" value="GH66"/>
    <property type="match status" value="1"/>
</dbReference>
<name>A0A135L214_9BACI</name>
<dbReference type="PROSITE" id="PS51175">
    <property type="entry name" value="CBM6"/>
    <property type="match status" value="2"/>
</dbReference>
<dbReference type="Pfam" id="PF13199">
    <property type="entry name" value="Glyco_hydro_66"/>
    <property type="match status" value="1"/>
</dbReference>
<dbReference type="AlphaFoldDB" id="A0A135L214"/>
<sequence length="965" mass="108510">MKKSLHSFISLFLILVLLFSIALTSEMIQKAHAATDGIIDRVYTNQSRYSPGEIVTINVEMTNDSGTAFNDNVYLTIYHLENQVYTSSQLISLPQESSTTVTFQWTSPLNDFQGYFVYVTAGSSSGATAIDVSSDWTKYPRYGYISEFSPNETLHQSQEKINTLAQDYHINAWQFYDWMYRHDKFIKRTNGQIEPTWLDLFDREISWDTIQNQIGAVHDVNGKAMAYAMGYASREDYTQYGIDPAWGIYEDSSATNQYDVDFNSGKYLYLFDPQNANWQNYIIPEYLDAVNTAGFDGIHVDQMGQRDNVYDYYGNLIDLSTRFSPFLDEAKASLTSNNSNKDQITFNIVDGTVDGWAANDIAQHADVDFLYSEIWFKSNNYIDLKNYIEQIRLLSGNKAVVLAAYMNYEENIGPRYEAEDAVLTNVAVDTDHTGYTGSGFVDQFAENGDKVKFTIDAVEDGEYALVFRFGNSTGGTSTRSIYIDGVKQDTLYFANQANWDTWAHDTYYTANLTQGTHTVTLAYDSSDTGAINLDSLTLGTFDKHSVLLADAAFAASGATHIELGENNRMLAHEYYPNTSKAIRNDLKQGLKNHYNFITAYENLLFDQDVIANDSGNQFIQIQGETVSGDGSGNTLWAIQKRNNDYNIFHLINLTQNDSEWRNSGSAPVEKSNLTTKVYIGTDETISNVYVASPDINFGKTQELAFTTGSDSNGKYVSFTVPSLKYWDMIYMKRSFHVPANDTYEAETAILSNVAVDTDHTGYTGSGFVDQFAEVNDGISFVVKATADDDYVLSFRYGNGGSDAARDVFVDGHYAGTVQFNHTGSWDDWGIGELTVNLSKGYHTIVLWYSATNVGAINLDSLDLDKTYIWQFDRQITSAPAGYRITYRVGLPGWVHWGVNNWQNVQDTAFVTNGSTNDNLDYEISIGPFTSGTTVDFTFLWDDNNNGIPEYDVDRWEGEDFHLNIQ</sequence>
<dbReference type="InterPro" id="IPR025092">
    <property type="entry name" value="Glyco_hydro_66"/>
</dbReference>
<dbReference type="InterPro" id="IPR008979">
    <property type="entry name" value="Galactose-bd-like_sf"/>
</dbReference>
<accession>A0A135L214</accession>
<evidence type="ECO:0000256" key="2">
    <source>
        <dbReference type="ARBA" id="ARBA00022729"/>
    </source>
</evidence>
<dbReference type="GO" id="GO:0030246">
    <property type="term" value="F:carbohydrate binding"/>
    <property type="evidence" value="ECO:0007669"/>
    <property type="project" value="InterPro"/>
</dbReference>
<feature type="domain" description="CBM6" evidence="3">
    <location>
        <begin position="741"/>
        <end position="864"/>
    </location>
</feature>
<dbReference type="Gene3D" id="2.60.40.1180">
    <property type="entry name" value="Golgi alpha-mannosidase II"/>
    <property type="match status" value="1"/>
</dbReference>
<dbReference type="Gene3D" id="2.60.120.260">
    <property type="entry name" value="Galactose-binding domain-like"/>
    <property type="match status" value="2"/>
</dbReference>
<evidence type="ECO:0000313" key="5">
    <source>
        <dbReference type="Proteomes" id="UP000070352"/>
    </source>
</evidence>
<dbReference type="EMBL" id="LSKU01000001">
    <property type="protein sequence ID" value="KXG42990.1"/>
    <property type="molecule type" value="Genomic_DNA"/>
</dbReference>
<evidence type="ECO:0000259" key="3">
    <source>
        <dbReference type="PROSITE" id="PS51175"/>
    </source>
</evidence>
<dbReference type="SUPFAM" id="SSF49785">
    <property type="entry name" value="Galactose-binding domain-like"/>
    <property type="match status" value="2"/>
</dbReference>
<proteinExistence type="inferred from homology"/>
<dbReference type="CDD" id="cd04083">
    <property type="entry name" value="CBM35_Lmo2446-like"/>
    <property type="match status" value="2"/>
</dbReference>
<gene>
    <name evidence="4" type="ORF">U473_02330</name>
</gene>
<dbReference type="InterPro" id="IPR013783">
    <property type="entry name" value="Ig-like_fold"/>
</dbReference>
<dbReference type="Gene3D" id="2.60.40.10">
    <property type="entry name" value="Immunoglobulins"/>
    <property type="match status" value="1"/>
</dbReference>
<dbReference type="Gene3D" id="3.20.20.80">
    <property type="entry name" value="Glycosidases"/>
    <property type="match status" value="1"/>
</dbReference>
<comment type="similarity">
    <text evidence="1">Belongs to the glycosyl hydrolase 66 family.</text>
</comment>
<dbReference type="STRING" id="1413211.U473_02330"/>
<evidence type="ECO:0000313" key="4">
    <source>
        <dbReference type="EMBL" id="KXG42990.1"/>
    </source>
</evidence>
<evidence type="ECO:0000256" key="1">
    <source>
        <dbReference type="ARBA" id="ARBA00010837"/>
    </source>
</evidence>
<dbReference type="InterPro" id="IPR005084">
    <property type="entry name" value="CBM6"/>
</dbReference>
<dbReference type="InterPro" id="IPR013780">
    <property type="entry name" value="Glyco_hydro_b"/>
</dbReference>
<dbReference type="Proteomes" id="UP000070352">
    <property type="component" value="Unassembled WGS sequence"/>
</dbReference>
<dbReference type="InterPro" id="IPR051816">
    <property type="entry name" value="Glycosyl_Hydrolase_31"/>
</dbReference>
<dbReference type="Pfam" id="PF16990">
    <property type="entry name" value="CBM_35"/>
    <property type="match status" value="2"/>
</dbReference>
<dbReference type="PANTHER" id="PTHR43863">
    <property type="entry name" value="HYDROLASE, PUTATIVE (AFU_ORTHOLOGUE AFUA_1G03140)-RELATED"/>
    <property type="match status" value="1"/>
</dbReference>
<dbReference type="PANTHER" id="PTHR43863:SF2">
    <property type="entry name" value="MALTASE-GLUCOAMYLASE"/>
    <property type="match status" value="1"/>
</dbReference>
<keyword evidence="5" id="KW-1185">Reference proteome</keyword>
<dbReference type="RefSeq" id="WP_068722958.1">
    <property type="nucleotide sequence ID" value="NZ_LSKU01000001.1"/>
</dbReference>
<comment type="caution">
    <text evidence="4">The sequence shown here is derived from an EMBL/GenBank/DDBJ whole genome shotgun (WGS) entry which is preliminary data.</text>
</comment>
<organism evidence="4 5">
    <name type="scientific">Tepidibacillus decaturensis</name>
    <dbReference type="NCBI Taxonomy" id="1413211"/>
    <lineage>
        <taxon>Bacteria</taxon>
        <taxon>Bacillati</taxon>
        <taxon>Bacillota</taxon>
        <taxon>Bacilli</taxon>
        <taxon>Bacillales</taxon>
        <taxon>Bacillaceae</taxon>
        <taxon>Tepidibacillus</taxon>
    </lineage>
</organism>
<protein>
    <recommendedName>
        <fullName evidence="3">CBM6 domain-containing protein</fullName>
    </recommendedName>
</protein>
<dbReference type="OrthoDB" id="9778932at2"/>
<keyword evidence="2" id="KW-0732">Signal</keyword>
<feature type="domain" description="CBM6" evidence="3">
    <location>
        <begin position="414"/>
        <end position="539"/>
    </location>
</feature>